<organism evidence="3 4">
    <name type="scientific">Actinidia chinensis var. chinensis</name>
    <name type="common">Chinese soft-hair kiwi</name>
    <dbReference type="NCBI Taxonomy" id="1590841"/>
    <lineage>
        <taxon>Eukaryota</taxon>
        <taxon>Viridiplantae</taxon>
        <taxon>Streptophyta</taxon>
        <taxon>Embryophyta</taxon>
        <taxon>Tracheophyta</taxon>
        <taxon>Spermatophyta</taxon>
        <taxon>Magnoliopsida</taxon>
        <taxon>eudicotyledons</taxon>
        <taxon>Gunneridae</taxon>
        <taxon>Pentapetalae</taxon>
        <taxon>asterids</taxon>
        <taxon>Ericales</taxon>
        <taxon>Actinidiaceae</taxon>
        <taxon>Actinidia</taxon>
    </lineage>
</organism>
<sequence length="196" mass="20873">MASSTRLSFILFFAFSLFLQGTLGEIICEDLPINACSFSIASCGKRCLLENYATKDGKTEYQCRTSEVVVERMAEYIETDACVSACGVDRNAVGISSDALLEPQCTAKLCSPDCYQNCPNIVDLYFNLAAGEGVFLPDLCERQRTNPRRAMIQLMSSGAAPGPISNIETGDLGEGPALSPSSSDLGEGPALSPSSI</sequence>
<proteinExistence type="predicted"/>
<accession>A0A2R6RX66</accession>
<dbReference type="OMA" id="IEYQCRT"/>
<dbReference type="FunCoup" id="A0A2R6RX66">
    <property type="interactions" value="492"/>
</dbReference>
<keyword evidence="2" id="KW-0732">Signal</keyword>
<protein>
    <submittedName>
        <fullName evidence="3">Zinc finger protein</fullName>
    </submittedName>
</protein>
<dbReference type="STRING" id="1590841.A0A2R6RX66"/>
<dbReference type="PANTHER" id="PTHR33649">
    <property type="entry name" value="PAR1 PROTEIN"/>
    <property type="match status" value="1"/>
</dbReference>
<reference evidence="4" key="2">
    <citation type="journal article" date="2018" name="BMC Genomics">
        <title>A manually annotated Actinidia chinensis var. chinensis (kiwifruit) genome highlights the challenges associated with draft genomes and gene prediction in plants.</title>
        <authorList>
            <person name="Pilkington S.M."/>
            <person name="Crowhurst R."/>
            <person name="Hilario E."/>
            <person name="Nardozza S."/>
            <person name="Fraser L."/>
            <person name="Peng Y."/>
            <person name="Gunaseelan K."/>
            <person name="Simpson R."/>
            <person name="Tahir J."/>
            <person name="Deroles S.C."/>
            <person name="Templeton K."/>
            <person name="Luo Z."/>
            <person name="Davy M."/>
            <person name="Cheng C."/>
            <person name="McNeilage M."/>
            <person name="Scaglione D."/>
            <person name="Liu Y."/>
            <person name="Zhang Q."/>
            <person name="Datson P."/>
            <person name="De Silva N."/>
            <person name="Gardiner S.E."/>
            <person name="Bassett H."/>
            <person name="Chagne D."/>
            <person name="McCallum J."/>
            <person name="Dzierzon H."/>
            <person name="Deng C."/>
            <person name="Wang Y.Y."/>
            <person name="Barron L."/>
            <person name="Manako K."/>
            <person name="Bowen J."/>
            <person name="Foster T.M."/>
            <person name="Erridge Z.A."/>
            <person name="Tiffin H."/>
            <person name="Waite C.N."/>
            <person name="Davies K.M."/>
            <person name="Grierson E.P."/>
            <person name="Laing W.A."/>
            <person name="Kirk R."/>
            <person name="Chen X."/>
            <person name="Wood M."/>
            <person name="Montefiori M."/>
            <person name="Brummell D.A."/>
            <person name="Schwinn K.E."/>
            <person name="Catanach A."/>
            <person name="Fullerton C."/>
            <person name="Li D."/>
            <person name="Meiyalaghan S."/>
            <person name="Nieuwenhuizen N."/>
            <person name="Read N."/>
            <person name="Prakash R."/>
            <person name="Hunter D."/>
            <person name="Zhang H."/>
            <person name="McKenzie M."/>
            <person name="Knabel M."/>
            <person name="Harris A."/>
            <person name="Allan A.C."/>
            <person name="Gleave A."/>
            <person name="Chen A."/>
            <person name="Janssen B.J."/>
            <person name="Plunkett B."/>
            <person name="Ampomah-Dwamena C."/>
            <person name="Voogd C."/>
            <person name="Leif D."/>
            <person name="Lafferty D."/>
            <person name="Souleyre E.J.F."/>
            <person name="Varkonyi-Gasic E."/>
            <person name="Gambi F."/>
            <person name="Hanley J."/>
            <person name="Yao J.L."/>
            <person name="Cheung J."/>
            <person name="David K.M."/>
            <person name="Warren B."/>
            <person name="Marsh K."/>
            <person name="Snowden K.C."/>
            <person name="Lin-Wang K."/>
            <person name="Brian L."/>
            <person name="Martinez-Sanchez M."/>
            <person name="Wang M."/>
            <person name="Ileperuma N."/>
            <person name="Macnee N."/>
            <person name="Campin R."/>
            <person name="McAtee P."/>
            <person name="Drummond R.S.M."/>
            <person name="Espley R.V."/>
            <person name="Ireland H.S."/>
            <person name="Wu R."/>
            <person name="Atkinson R.G."/>
            <person name="Karunairetnam S."/>
            <person name="Bulley S."/>
            <person name="Chunkath S."/>
            <person name="Hanley Z."/>
            <person name="Storey R."/>
            <person name="Thrimawithana A.H."/>
            <person name="Thomson S."/>
            <person name="David C."/>
            <person name="Testolin R."/>
            <person name="Huang H."/>
            <person name="Hellens R.P."/>
            <person name="Schaffer R.J."/>
        </authorList>
    </citation>
    <scope>NUCLEOTIDE SEQUENCE [LARGE SCALE GENOMIC DNA]</scope>
    <source>
        <strain evidence="4">cv. Red5</strain>
    </source>
</reference>
<reference evidence="3 4" key="1">
    <citation type="submission" date="2017-07" db="EMBL/GenBank/DDBJ databases">
        <title>An improved, manually edited Actinidia chinensis var. chinensis (kiwifruit) genome highlights the challenges associated with draft genomes and gene prediction in plants.</title>
        <authorList>
            <person name="Pilkington S."/>
            <person name="Crowhurst R."/>
            <person name="Hilario E."/>
            <person name="Nardozza S."/>
            <person name="Fraser L."/>
            <person name="Peng Y."/>
            <person name="Gunaseelan K."/>
            <person name="Simpson R."/>
            <person name="Tahir J."/>
            <person name="Deroles S."/>
            <person name="Templeton K."/>
            <person name="Luo Z."/>
            <person name="Davy M."/>
            <person name="Cheng C."/>
            <person name="Mcneilage M."/>
            <person name="Scaglione D."/>
            <person name="Liu Y."/>
            <person name="Zhang Q."/>
            <person name="Datson P."/>
            <person name="De Silva N."/>
            <person name="Gardiner S."/>
            <person name="Bassett H."/>
            <person name="Chagne D."/>
            <person name="Mccallum J."/>
            <person name="Dzierzon H."/>
            <person name="Deng C."/>
            <person name="Wang Y.-Y."/>
            <person name="Barron N."/>
            <person name="Manako K."/>
            <person name="Bowen J."/>
            <person name="Foster T."/>
            <person name="Erridge Z."/>
            <person name="Tiffin H."/>
            <person name="Waite C."/>
            <person name="Davies K."/>
            <person name="Grierson E."/>
            <person name="Laing W."/>
            <person name="Kirk R."/>
            <person name="Chen X."/>
            <person name="Wood M."/>
            <person name="Montefiori M."/>
            <person name="Brummell D."/>
            <person name="Schwinn K."/>
            <person name="Catanach A."/>
            <person name="Fullerton C."/>
            <person name="Li D."/>
            <person name="Meiyalaghan S."/>
            <person name="Nieuwenhuizen N."/>
            <person name="Read N."/>
            <person name="Prakash R."/>
            <person name="Hunter D."/>
            <person name="Zhang H."/>
            <person name="Mckenzie M."/>
            <person name="Knabel M."/>
            <person name="Harris A."/>
            <person name="Allan A."/>
            <person name="Chen A."/>
            <person name="Janssen B."/>
            <person name="Plunkett B."/>
            <person name="Dwamena C."/>
            <person name="Voogd C."/>
            <person name="Leif D."/>
            <person name="Lafferty D."/>
            <person name="Souleyre E."/>
            <person name="Varkonyi-Gasic E."/>
            <person name="Gambi F."/>
            <person name="Hanley J."/>
            <person name="Yao J.-L."/>
            <person name="Cheung J."/>
            <person name="David K."/>
            <person name="Warren B."/>
            <person name="Marsh K."/>
            <person name="Snowden K."/>
            <person name="Lin-Wang K."/>
            <person name="Brian L."/>
            <person name="Martinez-Sanchez M."/>
            <person name="Wang M."/>
            <person name="Ileperuma N."/>
            <person name="Macnee N."/>
            <person name="Campin R."/>
            <person name="Mcatee P."/>
            <person name="Drummond R."/>
            <person name="Espley R."/>
            <person name="Ireland H."/>
            <person name="Wu R."/>
            <person name="Atkinson R."/>
            <person name="Karunairetnam S."/>
            <person name="Bulley S."/>
            <person name="Chunkath S."/>
            <person name="Hanley Z."/>
            <person name="Storey R."/>
            <person name="Thrimawithana A."/>
            <person name="Thomson S."/>
            <person name="David C."/>
            <person name="Testolin R."/>
        </authorList>
    </citation>
    <scope>NUCLEOTIDE SEQUENCE [LARGE SCALE GENOMIC DNA]</scope>
    <source>
        <strain evidence="4">cv. Red5</strain>
        <tissue evidence="3">Young leaf</tissue>
    </source>
</reference>
<dbReference type="PANTHER" id="PTHR33649:SF4">
    <property type="entry name" value="PAR1 PROTEIN"/>
    <property type="match status" value="1"/>
</dbReference>
<gene>
    <name evidence="3" type="ORF">CEY00_Acc01714</name>
</gene>
<dbReference type="Gramene" id="PSS34611">
    <property type="protein sequence ID" value="PSS34611"/>
    <property type="gene ID" value="CEY00_Acc01714"/>
</dbReference>
<dbReference type="AlphaFoldDB" id="A0A2R6RX66"/>
<comment type="caution">
    <text evidence="3">The sequence shown here is derived from an EMBL/GenBank/DDBJ whole genome shotgun (WGS) entry which is preliminary data.</text>
</comment>
<feature type="chain" id="PRO_5015309076" evidence="2">
    <location>
        <begin position="25"/>
        <end position="196"/>
    </location>
</feature>
<dbReference type="Pfam" id="PF06521">
    <property type="entry name" value="PAR1"/>
    <property type="match status" value="1"/>
</dbReference>
<evidence type="ECO:0000256" key="2">
    <source>
        <dbReference type="SAM" id="SignalP"/>
    </source>
</evidence>
<dbReference type="OrthoDB" id="772928at2759"/>
<evidence type="ECO:0000313" key="4">
    <source>
        <dbReference type="Proteomes" id="UP000241394"/>
    </source>
</evidence>
<keyword evidence="4" id="KW-1185">Reference proteome</keyword>
<evidence type="ECO:0000313" key="3">
    <source>
        <dbReference type="EMBL" id="PSS34611.1"/>
    </source>
</evidence>
<name>A0A2R6RX66_ACTCC</name>
<dbReference type="Proteomes" id="UP000241394">
    <property type="component" value="Chromosome LG2"/>
</dbReference>
<dbReference type="InterPro" id="IPR009489">
    <property type="entry name" value="PAR1"/>
</dbReference>
<feature type="signal peptide" evidence="2">
    <location>
        <begin position="1"/>
        <end position="24"/>
    </location>
</feature>
<evidence type="ECO:0000256" key="1">
    <source>
        <dbReference type="SAM" id="MobiDB-lite"/>
    </source>
</evidence>
<dbReference type="InParanoid" id="A0A2R6RX66"/>
<feature type="region of interest" description="Disordered" evidence="1">
    <location>
        <begin position="161"/>
        <end position="196"/>
    </location>
</feature>
<dbReference type="EMBL" id="NKQK01000002">
    <property type="protein sequence ID" value="PSS34611.1"/>
    <property type="molecule type" value="Genomic_DNA"/>
</dbReference>